<dbReference type="VEuPathDB" id="FungiDB:C6_03630W_A"/>
<gene>
    <name evidence="6 8 9" type="primary">PAD1</name>
    <name evidence="9" type="ordered locus">CAALFM_C603630WA</name>
    <name evidence="8" type="ordered locus">orf19.13153</name>
</gene>
<dbReference type="GO" id="GO:0106141">
    <property type="term" value="F:flavin prenyltransferase activity"/>
    <property type="evidence" value="ECO:0007669"/>
    <property type="project" value="UniProtKB-EC"/>
</dbReference>
<dbReference type="InterPro" id="IPR003382">
    <property type="entry name" value="Flavoprotein"/>
</dbReference>
<dbReference type="PANTHER" id="PTHR43374:SF1">
    <property type="entry name" value="FLAVIN PRENYLTRANSFERASE PAD1, MITOCHONDRIAL"/>
    <property type="match status" value="1"/>
</dbReference>
<accession>A0A1D8PQ84</accession>
<evidence type="ECO:0000256" key="5">
    <source>
        <dbReference type="ARBA" id="ARBA00060793"/>
    </source>
</evidence>
<dbReference type="NCBIfam" id="TIGR00421">
    <property type="entry name" value="ubiX_pad"/>
    <property type="match status" value="1"/>
</dbReference>
<comment type="subcellular location">
    <subcellularLocation>
        <location evidence="6">Mitochondrion</location>
    </subcellularLocation>
</comment>
<dbReference type="InParanoid" id="A0A1D8PQ84"/>
<dbReference type="RefSeq" id="XP_718069.2">
    <property type="nucleotide sequence ID" value="XM_712976.2"/>
</dbReference>
<dbReference type="InterPro" id="IPR004507">
    <property type="entry name" value="UbiX-like"/>
</dbReference>
<comment type="function">
    <text evidence="6">Flavin prenyltransferase that catalyzes the synthesis of the prenylated FMN cofactor (prenyl-FMN) for the ferulic acid decarboxylase FDC1. The prenyltransferase is metal-independent and links a dimethylallyl moiety from dimethylallyl monophosphate (DMAP) to the flavin N5 and C6 atoms of FMN.</text>
</comment>
<dbReference type="GO" id="GO:0005739">
    <property type="term" value="C:mitochondrion"/>
    <property type="evidence" value="ECO:0007669"/>
    <property type="project" value="UniProtKB-SubCell"/>
</dbReference>
<dbReference type="eggNOG" id="ENOG502QWR5">
    <property type="taxonomic scope" value="Eukaryota"/>
</dbReference>
<dbReference type="PANTHER" id="PTHR43374">
    <property type="entry name" value="FLAVIN PRENYLTRANSFERASE"/>
    <property type="match status" value="1"/>
</dbReference>
<dbReference type="CGD" id="CAL0000174002">
    <property type="gene designation" value="PAD1"/>
</dbReference>
<dbReference type="GO" id="GO:0034599">
    <property type="term" value="P:cellular response to oxidative stress"/>
    <property type="evidence" value="ECO:0007669"/>
    <property type="project" value="EnsemblFungi"/>
</dbReference>
<comment type="similarity">
    <text evidence="5 6">Belongs to the UbiX/PAD1 family.</text>
</comment>
<evidence type="ECO:0000256" key="2">
    <source>
        <dbReference type="ARBA" id="ARBA00022630"/>
    </source>
</evidence>
<feature type="binding site" evidence="6">
    <location>
        <position position="76"/>
    </location>
    <ligand>
        <name>FMN</name>
        <dbReference type="ChEBI" id="CHEBI:58210"/>
    </ligand>
</feature>
<dbReference type="Gene3D" id="3.40.50.1950">
    <property type="entry name" value="Flavin prenyltransferase-like"/>
    <property type="match status" value="1"/>
</dbReference>
<dbReference type="OrthoDB" id="5126881at2759"/>
<sequence>MIARVCLRRSNVLPIFQIPSRKYSINYEKVNNSIYNNVIKPKRIVLAITGATGTQIGVRLLEILKELGVETHLVMSKWGIATLKYETDYQVDYVTSLATKTYSARDVTAPISSGSFVHDGMIVAPCSMKSLSAIRTGFTEDLIVRAADVSLKERRKLLLVARETPLSDIHLDNMLYLSRMGVTIFLPVPAFYTKPKTIDDIVEQTCGRILDNFGINIDTFERWDGINHR</sequence>
<dbReference type="FunCoup" id="A0A1D8PQ84">
    <property type="interactions" value="229"/>
</dbReference>
<dbReference type="SMR" id="A0A1D8PQ84"/>
<proteinExistence type="inferred from homology"/>
<feature type="binding site" evidence="6">
    <location>
        <position position="162"/>
    </location>
    <ligand>
        <name>FMN</name>
        <dbReference type="ChEBI" id="CHEBI:58210"/>
    </ligand>
</feature>
<dbReference type="AlphaFoldDB" id="A0A1D8PQ84"/>
<comment type="catalytic activity">
    <reaction evidence="6">
        <text>dimethylallyl phosphate + FMNH2 = prenylated FMNH2 + phosphate</text>
        <dbReference type="Rhea" id="RHEA:37743"/>
        <dbReference type="ChEBI" id="CHEBI:43474"/>
        <dbReference type="ChEBI" id="CHEBI:57618"/>
        <dbReference type="ChEBI" id="CHEBI:87467"/>
        <dbReference type="ChEBI" id="CHEBI:88052"/>
        <dbReference type="EC" id="2.5.1.129"/>
    </reaction>
</comment>
<name>A0A1D8PQ84_CANAL</name>
<dbReference type="FunFam" id="3.40.50.1950:FF:000001">
    <property type="entry name" value="Flavin prenyltransferase UbiX"/>
    <property type="match status" value="1"/>
</dbReference>
<dbReference type="GeneID" id="3640298"/>
<dbReference type="HAMAP" id="MF_01984">
    <property type="entry name" value="ubiX_pad"/>
    <property type="match status" value="1"/>
</dbReference>
<reference evidence="9 10" key="1">
    <citation type="journal article" date="2004" name="Proc. Natl. Acad. Sci. U.S.A.">
        <title>The diploid genome sequence of Candida albicans.</title>
        <authorList>
            <person name="Jones T."/>
            <person name="Federspiel N.A."/>
            <person name="Chibana H."/>
            <person name="Dungan J."/>
            <person name="Kalman S."/>
            <person name="Magee B.B."/>
            <person name="Newport G."/>
            <person name="Thorstenson Y.R."/>
            <person name="Agabian N."/>
            <person name="Magee P.T."/>
            <person name="Davis R.W."/>
            <person name="Scherer S."/>
        </authorList>
    </citation>
    <scope>NUCLEOTIDE SEQUENCE [LARGE SCALE GENOMIC DNA]</scope>
    <source>
        <strain evidence="10">SC5314 / ATCC MYA-2876</strain>
    </source>
</reference>
<organism evidence="9 10">
    <name type="scientific">Candida albicans (strain SC5314 / ATCC MYA-2876)</name>
    <name type="common">Yeast</name>
    <dbReference type="NCBI Taxonomy" id="237561"/>
    <lineage>
        <taxon>Eukaryota</taxon>
        <taxon>Fungi</taxon>
        <taxon>Dikarya</taxon>
        <taxon>Ascomycota</taxon>
        <taxon>Saccharomycotina</taxon>
        <taxon>Pichiomycetes</taxon>
        <taxon>Debaryomycetaceae</taxon>
        <taxon>Candida/Lodderomyces clade</taxon>
        <taxon>Candida</taxon>
    </lineage>
</organism>
<dbReference type="EC" id="2.5.1.129" evidence="6"/>
<dbReference type="Pfam" id="PF02441">
    <property type="entry name" value="Flavoprotein"/>
    <property type="match status" value="1"/>
</dbReference>
<evidence type="ECO:0000256" key="1">
    <source>
        <dbReference type="ARBA" id="ARBA00022602"/>
    </source>
</evidence>
<keyword evidence="10" id="KW-1185">Reference proteome</keyword>
<evidence type="ECO:0000256" key="3">
    <source>
        <dbReference type="ARBA" id="ARBA00022643"/>
    </source>
</evidence>
<dbReference type="InterPro" id="IPR036551">
    <property type="entry name" value="Flavin_trans-like"/>
</dbReference>
<dbReference type="NCBIfam" id="NF004685">
    <property type="entry name" value="PRK06029.1"/>
    <property type="match status" value="1"/>
</dbReference>
<dbReference type="KEGG" id="cal:CAALFM_C603630WA"/>
<keyword evidence="6" id="KW-0496">Mitochondrion</keyword>
<evidence type="ECO:0000313" key="10">
    <source>
        <dbReference type="Proteomes" id="UP000000559"/>
    </source>
</evidence>
<feature type="binding site" evidence="6">
    <location>
        <begin position="127"/>
        <end position="130"/>
    </location>
    <ligand>
        <name>FMN</name>
        <dbReference type="ChEBI" id="CHEBI:58210"/>
    </ligand>
</feature>
<keyword evidence="4 6" id="KW-0808">Transferase</keyword>
<feature type="domain" description="Flavoprotein" evidence="7">
    <location>
        <begin position="42"/>
        <end position="211"/>
    </location>
</feature>
<dbReference type="GO" id="GO:0003729">
    <property type="term" value="F:mRNA binding"/>
    <property type="evidence" value="ECO:0007669"/>
    <property type="project" value="EnsemblFungi"/>
</dbReference>
<dbReference type="STRING" id="237561.A0A1D8PQ84"/>
<dbReference type="GO" id="GO:0016831">
    <property type="term" value="F:carboxy-lyase activity"/>
    <property type="evidence" value="ECO:0000318"/>
    <property type="project" value="GO_Central"/>
</dbReference>
<evidence type="ECO:0000256" key="6">
    <source>
        <dbReference type="HAMAP-Rule" id="MF_03197"/>
    </source>
</evidence>
<evidence type="ECO:0000313" key="8">
    <source>
        <dbReference type="CGD" id="CAL0000174002"/>
    </source>
</evidence>
<feature type="binding site" evidence="6">
    <location>
        <position position="192"/>
    </location>
    <ligand>
        <name>dimethylallyl phosphate</name>
        <dbReference type="ChEBI" id="CHEBI:88052"/>
    </ligand>
</feature>
<reference evidence="9 10" key="3">
    <citation type="journal article" date="2013" name="Genome Biol.">
        <title>Assembly of a phased diploid Candida albicans genome facilitates allele-specific measurements and provides a simple model for repeat and indel structure.</title>
        <authorList>
            <person name="Muzzey D."/>
            <person name="Schwartz K."/>
            <person name="Weissman J.S."/>
            <person name="Sherlock G."/>
        </authorList>
    </citation>
    <scope>NUCLEOTIDE SEQUENCE [LARGE SCALE GENOMIC DNA]</scope>
    <source>
        <strain evidence="10">SC5314 / ATCC MYA-2876</strain>
    </source>
</reference>
<dbReference type="OMA" id="GATHIQD"/>
<comment type="subunit">
    <text evidence="6">Oligomer.</text>
</comment>
<evidence type="ECO:0000259" key="7">
    <source>
        <dbReference type="Pfam" id="PF02441"/>
    </source>
</evidence>
<dbReference type="EMBL" id="CP017628">
    <property type="protein sequence ID" value="AOW30292.1"/>
    <property type="molecule type" value="Genomic_DNA"/>
</dbReference>
<dbReference type="GO" id="GO:0046281">
    <property type="term" value="P:cinnamic acid catabolic process"/>
    <property type="evidence" value="ECO:0007669"/>
    <property type="project" value="EnsemblFungi"/>
</dbReference>
<keyword evidence="3 6" id="KW-0288">FMN</keyword>
<protein>
    <recommendedName>
        <fullName evidence="6">Flavin prenyltransferase PAD1, mitochondrial</fullName>
        <ecNumber evidence="6">2.5.1.129</ecNumber>
    </recommendedName>
</protein>
<feature type="binding site" evidence="6">
    <location>
        <position position="208"/>
    </location>
    <ligand>
        <name>dimethylallyl phosphate</name>
        <dbReference type="ChEBI" id="CHEBI:88052"/>
    </ligand>
</feature>
<keyword evidence="1 6" id="KW-0637">Prenyltransferase</keyword>
<dbReference type="SUPFAM" id="SSF52507">
    <property type="entry name" value="Homo-oligomeric flavin-containing Cys decarboxylases, HFCD"/>
    <property type="match status" value="1"/>
</dbReference>
<evidence type="ECO:0000313" key="9">
    <source>
        <dbReference type="EMBL" id="AOW30292.1"/>
    </source>
</evidence>
<evidence type="ECO:0000256" key="4">
    <source>
        <dbReference type="ARBA" id="ARBA00022679"/>
    </source>
</evidence>
<feature type="binding site" evidence="6">
    <location>
        <begin position="50"/>
        <end position="52"/>
    </location>
    <ligand>
        <name>FMN</name>
        <dbReference type="ChEBI" id="CHEBI:58210"/>
    </ligand>
</feature>
<dbReference type="Proteomes" id="UP000000559">
    <property type="component" value="Chromosome 6"/>
</dbReference>
<reference evidence="9 10" key="2">
    <citation type="journal article" date="2007" name="Genome Biol.">
        <title>Assembly of the Candida albicans genome into sixteen supercontigs aligned on the eight chromosomes.</title>
        <authorList>
            <person name="van het Hoog M."/>
            <person name="Rast T.J."/>
            <person name="Martchenko M."/>
            <person name="Grindle S."/>
            <person name="Dignard D."/>
            <person name="Hogues H."/>
            <person name="Cuomo C."/>
            <person name="Berriman M."/>
            <person name="Scherer S."/>
            <person name="Magee B.B."/>
            <person name="Whiteway M."/>
            <person name="Chibana H."/>
            <person name="Nantel A."/>
            <person name="Magee P.T."/>
        </authorList>
    </citation>
    <scope>GENOME REANNOTATION</scope>
    <source>
        <strain evidence="10">SC5314 / ATCC MYA-2876</strain>
    </source>
</reference>
<keyword evidence="2 6" id="KW-0285">Flavoprotein</keyword>